<dbReference type="GO" id="GO:0005634">
    <property type="term" value="C:nucleus"/>
    <property type="evidence" value="ECO:0007669"/>
    <property type="project" value="TreeGrafter"/>
</dbReference>
<comment type="caution">
    <text evidence="2">The sequence shown here is derived from an EMBL/GenBank/DDBJ whole genome shotgun (WGS) entry which is preliminary data.</text>
</comment>
<feature type="region of interest" description="Disordered" evidence="1">
    <location>
        <begin position="53"/>
        <end position="80"/>
    </location>
</feature>
<accession>A0AAV1RMD3</accession>
<evidence type="ECO:0000313" key="3">
    <source>
        <dbReference type="Proteomes" id="UP001314170"/>
    </source>
</evidence>
<keyword evidence="3" id="KW-1185">Reference proteome</keyword>
<name>A0AAV1RMD3_9ROSI</name>
<proteinExistence type="predicted"/>
<dbReference type="EMBL" id="CAWUPB010001108">
    <property type="protein sequence ID" value="CAK7337875.1"/>
    <property type="molecule type" value="Genomic_DNA"/>
</dbReference>
<reference evidence="2 3" key="1">
    <citation type="submission" date="2024-01" db="EMBL/GenBank/DDBJ databases">
        <authorList>
            <person name="Waweru B."/>
        </authorList>
    </citation>
    <scope>NUCLEOTIDE SEQUENCE [LARGE SCALE GENOMIC DNA]</scope>
</reference>
<gene>
    <name evidence="2" type="ORF">DCAF_LOCUS12915</name>
</gene>
<dbReference type="PANTHER" id="PTHR15967:SF0">
    <property type="entry name" value="E2F-ASSOCIATED PHOSPHOPROTEIN"/>
    <property type="match status" value="1"/>
</dbReference>
<protein>
    <submittedName>
        <fullName evidence="2">Uncharacterized protein</fullName>
    </submittedName>
</protein>
<evidence type="ECO:0000313" key="2">
    <source>
        <dbReference type="EMBL" id="CAK7337875.1"/>
    </source>
</evidence>
<dbReference type="InterPro" id="IPR019370">
    <property type="entry name" value="E2F-assoc_phosphoprotein"/>
</dbReference>
<evidence type="ECO:0000256" key="1">
    <source>
        <dbReference type="SAM" id="MobiDB-lite"/>
    </source>
</evidence>
<dbReference type="AlphaFoldDB" id="A0AAV1RMD3"/>
<feature type="compositionally biased region" description="Polar residues" evidence="1">
    <location>
        <begin position="53"/>
        <end position="63"/>
    </location>
</feature>
<dbReference type="Proteomes" id="UP001314170">
    <property type="component" value="Unassembled WGS sequence"/>
</dbReference>
<dbReference type="PANTHER" id="PTHR15967">
    <property type="entry name" value="E2F-ASSOCIATED PHOSPHOPROTEIN"/>
    <property type="match status" value="1"/>
</dbReference>
<sequence length="115" mass="13309">MCDWDVKLVQHLMLSIWERIGIWEIRTGTLLKHERYVTQYRAIFVVNCKVDSNRVQHSRPNPKQSKRSREPDENEANPADGETFKAVCCSVCSTEVGVIDEDEVYHFVNVLPSES</sequence>
<organism evidence="2 3">
    <name type="scientific">Dovyalis caffra</name>
    <dbReference type="NCBI Taxonomy" id="77055"/>
    <lineage>
        <taxon>Eukaryota</taxon>
        <taxon>Viridiplantae</taxon>
        <taxon>Streptophyta</taxon>
        <taxon>Embryophyta</taxon>
        <taxon>Tracheophyta</taxon>
        <taxon>Spermatophyta</taxon>
        <taxon>Magnoliopsida</taxon>
        <taxon>eudicotyledons</taxon>
        <taxon>Gunneridae</taxon>
        <taxon>Pentapetalae</taxon>
        <taxon>rosids</taxon>
        <taxon>fabids</taxon>
        <taxon>Malpighiales</taxon>
        <taxon>Salicaceae</taxon>
        <taxon>Flacourtieae</taxon>
        <taxon>Dovyalis</taxon>
    </lineage>
</organism>
<dbReference type="Pfam" id="PF10238">
    <property type="entry name" value="Eapp_C"/>
    <property type="match status" value="1"/>
</dbReference>